<dbReference type="Pfam" id="PF06580">
    <property type="entry name" value="His_kinase"/>
    <property type="match status" value="1"/>
</dbReference>
<dbReference type="RefSeq" id="WP_182531348.1">
    <property type="nucleotide sequence ID" value="NZ_JACGXL010000003.1"/>
</dbReference>
<dbReference type="AlphaFoldDB" id="A0A839F5E7"/>
<dbReference type="EMBL" id="JACGXL010000003">
    <property type="protein sequence ID" value="MBA8888300.1"/>
    <property type="molecule type" value="Genomic_DNA"/>
</dbReference>
<evidence type="ECO:0000259" key="2">
    <source>
        <dbReference type="Pfam" id="PF06580"/>
    </source>
</evidence>
<name>A0A839F5E7_9GAMM</name>
<comment type="caution">
    <text evidence="3">The sequence shown here is derived from an EMBL/GenBank/DDBJ whole genome shotgun (WGS) entry which is preliminary data.</text>
</comment>
<evidence type="ECO:0000313" key="4">
    <source>
        <dbReference type="Proteomes" id="UP000550401"/>
    </source>
</evidence>
<dbReference type="InterPro" id="IPR010559">
    <property type="entry name" value="Sig_transdc_His_kin_internal"/>
</dbReference>
<reference evidence="3 4" key="1">
    <citation type="submission" date="2020-07" db="EMBL/GenBank/DDBJ databases">
        <title>Genomic Encyclopedia of Type Strains, Phase IV (KMG-V): Genome sequencing to study the core and pangenomes of soil and plant-associated prokaryotes.</title>
        <authorList>
            <person name="Whitman W."/>
        </authorList>
    </citation>
    <scope>NUCLEOTIDE SEQUENCE [LARGE SCALE GENOMIC DNA]</scope>
    <source>
        <strain evidence="3 4">RH2WT43</strain>
    </source>
</reference>
<dbReference type="GO" id="GO:0000155">
    <property type="term" value="F:phosphorelay sensor kinase activity"/>
    <property type="evidence" value="ECO:0007669"/>
    <property type="project" value="InterPro"/>
</dbReference>
<dbReference type="Gene3D" id="3.30.565.10">
    <property type="entry name" value="Histidine kinase-like ATPase, C-terminal domain"/>
    <property type="match status" value="1"/>
</dbReference>
<keyword evidence="1" id="KW-0472">Membrane</keyword>
<keyword evidence="4" id="KW-1185">Reference proteome</keyword>
<dbReference type="GO" id="GO:0016020">
    <property type="term" value="C:membrane"/>
    <property type="evidence" value="ECO:0007669"/>
    <property type="project" value="InterPro"/>
</dbReference>
<feature type="domain" description="Signal transduction histidine kinase internal region" evidence="2">
    <location>
        <begin position="149"/>
        <end position="225"/>
    </location>
</feature>
<dbReference type="SUPFAM" id="SSF55874">
    <property type="entry name" value="ATPase domain of HSP90 chaperone/DNA topoisomerase II/histidine kinase"/>
    <property type="match status" value="1"/>
</dbReference>
<dbReference type="PANTHER" id="PTHR34220:SF7">
    <property type="entry name" value="SENSOR HISTIDINE KINASE YPDA"/>
    <property type="match status" value="1"/>
</dbReference>
<evidence type="ECO:0000256" key="1">
    <source>
        <dbReference type="SAM" id="Phobius"/>
    </source>
</evidence>
<sequence length="333" mass="36539">MQSPDDERRVGMTNDAIAPLLALVGGAFALWLVLFGAYRIDRPDAVGIATATVLLVVPPLASYYLAMEATRAVASLAVRIAAVFALALAWLVVQRAIVYPAFGFVATFGESAANLVLLPTFGIAAWFGVRALRYRRRLSQALALQAQTELRLLEAQLAPHMLFNMLNTVYAVLLTDRDKAVPLFLSMAEALRHVVDRTRKPWIALRDELDFIEHYATLERARHPESVAVRVDAQGDLDVPVPPMLLATLFENAVKHGRFDDGTLEVDVQVRVDEARIVLAVENRVPSSAPAAGGLGVGHANIRQRLALVYPGRSRFDADLRDARHRAVIEIVP</sequence>
<accession>A0A839F5E7</accession>
<feature type="transmembrane region" description="Helical" evidence="1">
    <location>
        <begin position="112"/>
        <end position="129"/>
    </location>
</feature>
<dbReference type="Proteomes" id="UP000550401">
    <property type="component" value="Unassembled WGS sequence"/>
</dbReference>
<gene>
    <name evidence="3" type="ORF">FHW12_002524</name>
</gene>
<dbReference type="PANTHER" id="PTHR34220">
    <property type="entry name" value="SENSOR HISTIDINE KINASE YPDA"/>
    <property type="match status" value="1"/>
</dbReference>
<organism evidence="3 4">
    <name type="scientific">Dokdonella fugitiva</name>
    <dbReference type="NCBI Taxonomy" id="328517"/>
    <lineage>
        <taxon>Bacteria</taxon>
        <taxon>Pseudomonadati</taxon>
        <taxon>Pseudomonadota</taxon>
        <taxon>Gammaproteobacteria</taxon>
        <taxon>Lysobacterales</taxon>
        <taxon>Rhodanobacteraceae</taxon>
        <taxon>Dokdonella</taxon>
    </lineage>
</organism>
<dbReference type="InterPro" id="IPR050640">
    <property type="entry name" value="Bact_2-comp_sensor_kinase"/>
</dbReference>
<keyword evidence="1" id="KW-0812">Transmembrane</keyword>
<proteinExistence type="predicted"/>
<evidence type="ECO:0000313" key="3">
    <source>
        <dbReference type="EMBL" id="MBA8888300.1"/>
    </source>
</evidence>
<feature type="transmembrane region" description="Helical" evidence="1">
    <location>
        <begin position="73"/>
        <end position="92"/>
    </location>
</feature>
<feature type="transmembrane region" description="Helical" evidence="1">
    <location>
        <begin position="20"/>
        <end position="40"/>
    </location>
</feature>
<feature type="transmembrane region" description="Helical" evidence="1">
    <location>
        <begin position="46"/>
        <end position="66"/>
    </location>
</feature>
<protein>
    <recommendedName>
        <fullName evidence="2">Signal transduction histidine kinase internal region domain-containing protein</fullName>
    </recommendedName>
</protein>
<dbReference type="InterPro" id="IPR036890">
    <property type="entry name" value="HATPase_C_sf"/>
</dbReference>
<keyword evidence="1" id="KW-1133">Transmembrane helix</keyword>